<organism evidence="3 4">
    <name type="scientific">Leucobacter iarius</name>
    <dbReference type="NCBI Taxonomy" id="333963"/>
    <lineage>
        <taxon>Bacteria</taxon>
        <taxon>Bacillati</taxon>
        <taxon>Actinomycetota</taxon>
        <taxon>Actinomycetes</taxon>
        <taxon>Micrococcales</taxon>
        <taxon>Microbacteriaceae</taxon>
        <taxon>Leucobacter</taxon>
    </lineage>
</organism>
<feature type="region of interest" description="Disordered" evidence="1">
    <location>
        <begin position="1"/>
        <end position="20"/>
    </location>
</feature>
<reference evidence="4" key="1">
    <citation type="journal article" date="2019" name="Int. J. Syst. Evol. Microbiol.">
        <title>The Global Catalogue of Microorganisms (GCM) 10K type strain sequencing project: providing services to taxonomists for standard genome sequencing and annotation.</title>
        <authorList>
            <consortium name="The Broad Institute Genomics Platform"/>
            <consortium name="The Broad Institute Genome Sequencing Center for Infectious Disease"/>
            <person name="Wu L."/>
            <person name="Ma J."/>
        </authorList>
    </citation>
    <scope>NUCLEOTIDE SEQUENCE [LARGE SCALE GENOMIC DNA]</scope>
    <source>
        <strain evidence="4">JCM 14736</strain>
    </source>
</reference>
<dbReference type="SUPFAM" id="SSF88659">
    <property type="entry name" value="Sigma3 and sigma4 domains of RNA polymerase sigma factors"/>
    <property type="match status" value="1"/>
</dbReference>
<dbReference type="NCBIfam" id="TIGR02937">
    <property type="entry name" value="sigma70-ECF"/>
    <property type="match status" value="1"/>
</dbReference>
<keyword evidence="2" id="KW-0472">Membrane</keyword>
<feature type="transmembrane region" description="Helical" evidence="2">
    <location>
        <begin position="242"/>
        <end position="261"/>
    </location>
</feature>
<evidence type="ECO:0000313" key="3">
    <source>
        <dbReference type="EMBL" id="GAA1775787.1"/>
    </source>
</evidence>
<dbReference type="InterPro" id="IPR014284">
    <property type="entry name" value="RNA_pol_sigma-70_dom"/>
</dbReference>
<dbReference type="InterPro" id="IPR013325">
    <property type="entry name" value="RNA_pol_sigma_r2"/>
</dbReference>
<dbReference type="Proteomes" id="UP001500851">
    <property type="component" value="Unassembled WGS sequence"/>
</dbReference>
<dbReference type="EMBL" id="BAAAOB010000001">
    <property type="protein sequence ID" value="GAA1775787.1"/>
    <property type="molecule type" value="Genomic_DNA"/>
</dbReference>
<comment type="caution">
    <text evidence="3">The sequence shown here is derived from an EMBL/GenBank/DDBJ whole genome shotgun (WGS) entry which is preliminary data.</text>
</comment>
<evidence type="ECO:0008006" key="5">
    <source>
        <dbReference type="Google" id="ProtNLM"/>
    </source>
</evidence>
<accession>A0ABP4XAX8</accession>
<dbReference type="InterPro" id="IPR036388">
    <property type="entry name" value="WH-like_DNA-bd_sf"/>
</dbReference>
<feature type="transmembrane region" description="Helical" evidence="2">
    <location>
        <begin position="297"/>
        <end position="319"/>
    </location>
</feature>
<keyword evidence="2" id="KW-1133">Transmembrane helix</keyword>
<dbReference type="Gene3D" id="1.10.10.10">
    <property type="entry name" value="Winged helix-like DNA-binding domain superfamily/Winged helix DNA-binding domain"/>
    <property type="match status" value="1"/>
</dbReference>
<sequence>MTRTTDDPAPGSAEPGATEVENDRLAAAANAGDQDAIRRYLELNLGPLRSRARWASAGVLDPDDLLADAITALLGLWAEGRGPTDHPNAYVVRSMRNRVIDERRSPRSRVRALPENDAELPGLQPETREADLHREIAVVRRAFELLPEDQRVALHGTIVQVRKPAELTAELNRPAPAISSLIQRARANLRRLTLRVLLDERAPEQCRRASARLPKAVAERLEDAPDSRGMTHIRECDRCRSAWARFGAMSTAFGVVTLLVVQNVLEPSGAAQAAGLGAAGSSGAEAPPVKKPTANRAITAAAAGAMVVGAGLVVVPFWLPGTFGGATETPVELTVTAAAPSAGAAEIRIDFGGQVPEDAPMRIDLALPSGLGLVEAPAGWACDSGAQRVTCGTVGSVRGTLRFDDSRASPNGERYALTLTADVGGRQVNGRATGSIERTPATVSATAR</sequence>
<dbReference type="Gene3D" id="1.10.1740.10">
    <property type="match status" value="1"/>
</dbReference>
<keyword evidence="2" id="KW-0812">Transmembrane</keyword>
<evidence type="ECO:0000313" key="4">
    <source>
        <dbReference type="Proteomes" id="UP001500851"/>
    </source>
</evidence>
<protein>
    <recommendedName>
        <fullName evidence="5">RNA polymerase sigma factor (Sigma-70 family)</fullName>
    </recommendedName>
</protein>
<name>A0ABP4XAX8_9MICO</name>
<proteinExistence type="predicted"/>
<evidence type="ECO:0000256" key="1">
    <source>
        <dbReference type="SAM" id="MobiDB-lite"/>
    </source>
</evidence>
<dbReference type="RefSeq" id="WP_344027696.1">
    <property type="nucleotide sequence ID" value="NZ_BAAAOB010000001.1"/>
</dbReference>
<keyword evidence="4" id="KW-1185">Reference proteome</keyword>
<gene>
    <name evidence="3" type="ORF">GCM10009768_00290</name>
</gene>
<evidence type="ECO:0000256" key="2">
    <source>
        <dbReference type="SAM" id="Phobius"/>
    </source>
</evidence>
<dbReference type="SUPFAM" id="SSF88946">
    <property type="entry name" value="Sigma2 domain of RNA polymerase sigma factors"/>
    <property type="match status" value="1"/>
</dbReference>
<dbReference type="InterPro" id="IPR013324">
    <property type="entry name" value="RNA_pol_sigma_r3/r4-like"/>
</dbReference>